<protein>
    <submittedName>
        <fullName evidence="2">DUF4440 domain-containing protein</fullName>
    </submittedName>
</protein>
<feature type="domain" description="DUF4440" evidence="1">
    <location>
        <begin position="21"/>
        <end position="132"/>
    </location>
</feature>
<evidence type="ECO:0000313" key="3">
    <source>
        <dbReference type="Proteomes" id="UP000433101"/>
    </source>
</evidence>
<organism evidence="2 3">
    <name type="scientific">Stappia sediminis</name>
    <dbReference type="NCBI Taxonomy" id="2692190"/>
    <lineage>
        <taxon>Bacteria</taxon>
        <taxon>Pseudomonadati</taxon>
        <taxon>Pseudomonadota</taxon>
        <taxon>Alphaproteobacteria</taxon>
        <taxon>Hyphomicrobiales</taxon>
        <taxon>Stappiaceae</taxon>
        <taxon>Stappia</taxon>
    </lineage>
</organism>
<dbReference type="Pfam" id="PF14534">
    <property type="entry name" value="DUF4440"/>
    <property type="match status" value="1"/>
</dbReference>
<name>A0A7X3LVI0_9HYPH</name>
<dbReference type="InterPro" id="IPR027843">
    <property type="entry name" value="DUF4440"/>
</dbReference>
<dbReference type="RefSeq" id="WP_160776155.1">
    <property type="nucleotide sequence ID" value="NZ_WUMV01000006.1"/>
</dbReference>
<evidence type="ECO:0000259" key="1">
    <source>
        <dbReference type="Pfam" id="PF14534"/>
    </source>
</evidence>
<keyword evidence="3" id="KW-1185">Reference proteome</keyword>
<dbReference type="SUPFAM" id="SSF54427">
    <property type="entry name" value="NTF2-like"/>
    <property type="match status" value="1"/>
</dbReference>
<accession>A0A7X3LVI0</accession>
<dbReference type="InterPro" id="IPR032710">
    <property type="entry name" value="NTF2-like_dom_sf"/>
</dbReference>
<dbReference type="AlphaFoldDB" id="A0A7X3LVI0"/>
<sequence>MEHENIQVAEDAYEEEAQAAIAELFEAYRAGFDDYDPHAIADCFAFPVTIWQFGRGTHFADEEELLENIEKLLEALEKEDVVHSDFEVISAHVSGTTALVSLAWSQDDREDEPILEFTCHYHLMLEGEDWRIAMIVNEA</sequence>
<evidence type="ECO:0000313" key="2">
    <source>
        <dbReference type="EMBL" id="MXN65916.1"/>
    </source>
</evidence>
<dbReference type="EMBL" id="WUMV01000006">
    <property type="protein sequence ID" value="MXN65916.1"/>
    <property type="molecule type" value="Genomic_DNA"/>
</dbReference>
<comment type="caution">
    <text evidence="2">The sequence shown here is derived from an EMBL/GenBank/DDBJ whole genome shotgun (WGS) entry which is preliminary data.</text>
</comment>
<proteinExistence type="predicted"/>
<reference evidence="2 3" key="1">
    <citation type="submission" date="2019-12" db="EMBL/GenBank/DDBJ databases">
        <authorList>
            <person name="Li M."/>
        </authorList>
    </citation>
    <scope>NUCLEOTIDE SEQUENCE [LARGE SCALE GENOMIC DNA]</scope>
    <source>
        <strain evidence="2 3">GBMRC 2046</strain>
    </source>
</reference>
<dbReference type="Gene3D" id="3.10.450.50">
    <property type="match status" value="1"/>
</dbReference>
<gene>
    <name evidence="2" type="ORF">GR183_13465</name>
</gene>
<dbReference type="Proteomes" id="UP000433101">
    <property type="component" value="Unassembled WGS sequence"/>
</dbReference>